<gene>
    <name evidence="2" type="ORF">V7V80_17720</name>
</gene>
<feature type="signal peptide" evidence="1">
    <location>
        <begin position="1"/>
        <end position="23"/>
    </location>
</feature>
<sequence length="247" mass="27451">MSRVTLAAVVSACVCAVPTVCDATSHTAPAFAFGLQGSYTEQEFTGHGKTDTEHMPEGGAFINFGNKMTSTDGFIYQAELSGLYSKHQNQKVKDAQADLDLGWRITLAERHSVDLLVGGGYKWNRLQPNNRKYDIDLTNRTPFAKVALGYNYRFDTATLRFEAGMRKLINGDSQLEIHGISNEKVDLKDGTHPFAEMSLLFNQDGMIPVIASLYYSRFEYELDGQFAMTPTDTQVQDEYGIKLGVSF</sequence>
<comment type="caution">
    <text evidence="2">The sequence shown here is derived from an EMBL/GenBank/DDBJ whole genome shotgun (WGS) entry which is preliminary data.</text>
</comment>
<dbReference type="Proteomes" id="UP001377692">
    <property type="component" value="Unassembled WGS sequence"/>
</dbReference>
<proteinExistence type="predicted"/>
<organism evidence="2 3">
    <name type="scientific">Pseudomonas kermanshahensis</name>
    <dbReference type="NCBI Taxonomy" id="2745482"/>
    <lineage>
        <taxon>Bacteria</taxon>
        <taxon>Pseudomonadati</taxon>
        <taxon>Pseudomonadota</taxon>
        <taxon>Gammaproteobacteria</taxon>
        <taxon>Pseudomonadales</taxon>
        <taxon>Pseudomonadaceae</taxon>
        <taxon>Pseudomonas</taxon>
    </lineage>
</organism>
<evidence type="ECO:0000313" key="2">
    <source>
        <dbReference type="EMBL" id="MEJ5906525.1"/>
    </source>
</evidence>
<evidence type="ECO:0000256" key="1">
    <source>
        <dbReference type="SAM" id="SignalP"/>
    </source>
</evidence>
<keyword evidence="1" id="KW-0732">Signal</keyword>
<name>A0ABU8R9I7_9PSED</name>
<dbReference type="RefSeq" id="WP_186682329.1">
    <property type="nucleotide sequence ID" value="NZ_JABWRY020000001.1"/>
</dbReference>
<dbReference type="EMBL" id="JBBHLD010000016">
    <property type="protein sequence ID" value="MEJ5906525.1"/>
    <property type="molecule type" value="Genomic_DNA"/>
</dbReference>
<evidence type="ECO:0008006" key="4">
    <source>
        <dbReference type="Google" id="ProtNLM"/>
    </source>
</evidence>
<reference evidence="2 3" key="1">
    <citation type="submission" date="2024-02" db="EMBL/GenBank/DDBJ databases">
        <title>Identification of pathogenicity and growth-promoting functions of Pseudomonas putida variants.</title>
        <authorList>
            <person name="Sun J."/>
        </authorList>
    </citation>
    <scope>NUCLEOTIDE SEQUENCE [LARGE SCALE GENOMIC DNA]</scope>
    <source>
        <strain evidence="2 3">A04</strain>
    </source>
</reference>
<feature type="chain" id="PRO_5047024552" description="Outer membrane protein beta-barrel domain-containing protein" evidence="1">
    <location>
        <begin position="24"/>
        <end position="247"/>
    </location>
</feature>
<protein>
    <recommendedName>
        <fullName evidence="4">Outer membrane protein beta-barrel domain-containing protein</fullName>
    </recommendedName>
</protein>
<evidence type="ECO:0000313" key="3">
    <source>
        <dbReference type="Proteomes" id="UP001377692"/>
    </source>
</evidence>
<accession>A0ABU8R9I7</accession>
<keyword evidence="3" id="KW-1185">Reference proteome</keyword>